<protein>
    <submittedName>
        <fullName evidence="2">Uncharacterized protein</fullName>
    </submittedName>
</protein>
<proteinExistence type="predicted"/>
<evidence type="ECO:0000256" key="1">
    <source>
        <dbReference type="SAM" id="Phobius"/>
    </source>
</evidence>
<sequence length="47" mass="5607">MEGYKLLVKYSCGVQSSMIYLKRKGFGQLFLLSQFSFMTFYFNFFLP</sequence>
<organism evidence="2">
    <name type="scientific">Rhizophora mucronata</name>
    <name type="common">Asiatic mangrove</name>
    <dbReference type="NCBI Taxonomy" id="61149"/>
    <lineage>
        <taxon>Eukaryota</taxon>
        <taxon>Viridiplantae</taxon>
        <taxon>Streptophyta</taxon>
        <taxon>Embryophyta</taxon>
        <taxon>Tracheophyta</taxon>
        <taxon>Spermatophyta</taxon>
        <taxon>Magnoliopsida</taxon>
        <taxon>eudicotyledons</taxon>
        <taxon>Gunneridae</taxon>
        <taxon>Pentapetalae</taxon>
        <taxon>rosids</taxon>
        <taxon>fabids</taxon>
        <taxon>Malpighiales</taxon>
        <taxon>Rhizophoraceae</taxon>
        <taxon>Rhizophora</taxon>
    </lineage>
</organism>
<name>A0A2P2NQ96_RHIMU</name>
<dbReference type="EMBL" id="GGEC01064194">
    <property type="protein sequence ID" value="MBX44678.1"/>
    <property type="molecule type" value="Transcribed_RNA"/>
</dbReference>
<evidence type="ECO:0000313" key="2">
    <source>
        <dbReference type="EMBL" id="MBX44678.1"/>
    </source>
</evidence>
<keyword evidence="1" id="KW-1133">Transmembrane helix</keyword>
<accession>A0A2P2NQ96</accession>
<keyword evidence="1" id="KW-0812">Transmembrane</keyword>
<feature type="transmembrane region" description="Helical" evidence="1">
    <location>
        <begin position="26"/>
        <end position="46"/>
    </location>
</feature>
<dbReference type="AlphaFoldDB" id="A0A2P2NQ96"/>
<keyword evidence="1" id="KW-0472">Membrane</keyword>
<reference evidence="2" key="1">
    <citation type="submission" date="2018-02" db="EMBL/GenBank/DDBJ databases">
        <title>Rhizophora mucronata_Transcriptome.</title>
        <authorList>
            <person name="Meera S.P."/>
            <person name="Sreeshan A."/>
            <person name="Augustine A."/>
        </authorList>
    </citation>
    <scope>NUCLEOTIDE SEQUENCE</scope>
    <source>
        <tissue evidence="2">Leaf</tissue>
    </source>
</reference>